<dbReference type="Proteomes" id="UP000002051">
    <property type="component" value="Unassembled WGS sequence"/>
</dbReference>
<dbReference type="SUPFAM" id="SSF52058">
    <property type="entry name" value="L domain-like"/>
    <property type="match status" value="1"/>
</dbReference>
<dbReference type="HOGENOM" id="CLU_2816321_0_0_1"/>
<dbReference type="AlphaFoldDB" id="G7KSP7"/>
<reference evidence="1 3" key="1">
    <citation type="journal article" date="2011" name="Nature">
        <title>The Medicago genome provides insight into the evolution of rhizobial symbioses.</title>
        <authorList>
            <person name="Young N.D."/>
            <person name="Debelle F."/>
            <person name="Oldroyd G.E."/>
            <person name="Geurts R."/>
            <person name="Cannon S.B."/>
            <person name="Udvardi M.K."/>
            <person name="Benedito V.A."/>
            <person name="Mayer K.F."/>
            <person name="Gouzy J."/>
            <person name="Schoof H."/>
            <person name="Van de Peer Y."/>
            <person name="Proost S."/>
            <person name="Cook D.R."/>
            <person name="Meyers B.C."/>
            <person name="Spannagl M."/>
            <person name="Cheung F."/>
            <person name="De Mita S."/>
            <person name="Krishnakumar V."/>
            <person name="Gundlach H."/>
            <person name="Zhou S."/>
            <person name="Mudge J."/>
            <person name="Bharti A.K."/>
            <person name="Murray J.D."/>
            <person name="Naoumkina M.A."/>
            <person name="Rosen B."/>
            <person name="Silverstein K.A."/>
            <person name="Tang H."/>
            <person name="Rombauts S."/>
            <person name="Zhao P.X."/>
            <person name="Zhou P."/>
            <person name="Barbe V."/>
            <person name="Bardou P."/>
            <person name="Bechner M."/>
            <person name="Bellec A."/>
            <person name="Berger A."/>
            <person name="Berges H."/>
            <person name="Bidwell S."/>
            <person name="Bisseling T."/>
            <person name="Choisne N."/>
            <person name="Couloux A."/>
            <person name="Denny R."/>
            <person name="Deshpande S."/>
            <person name="Dai X."/>
            <person name="Doyle J.J."/>
            <person name="Dudez A.M."/>
            <person name="Farmer A.D."/>
            <person name="Fouteau S."/>
            <person name="Franken C."/>
            <person name="Gibelin C."/>
            <person name="Gish J."/>
            <person name="Goldstein S."/>
            <person name="Gonzalez A.J."/>
            <person name="Green P.J."/>
            <person name="Hallab A."/>
            <person name="Hartog M."/>
            <person name="Hua A."/>
            <person name="Humphray S.J."/>
            <person name="Jeong D.H."/>
            <person name="Jing Y."/>
            <person name="Jocker A."/>
            <person name="Kenton S.M."/>
            <person name="Kim D.J."/>
            <person name="Klee K."/>
            <person name="Lai H."/>
            <person name="Lang C."/>
            <person name="Lin S."/>
            <person name="Macmil S.L."/>
            <person name="Magdelenat G."/>
            <person name="Matthews L."/>
            <person name="McCorrison J."/>
            <person name="Monaghan E.L."/>
            <person name="Mun J.H."/>
            <person name="Najar F.Z."/>
            <person name="Nicholson C."/>
            <person name="Noirot C."/>
            <person name="O'Bleness M."/>
            <person name="Paule C.R."/>
            <person name="Poulain J."/>
            <person name="Prion F."/>
            <person name="Qin B."/>
            <person name="Qu C."/>
            <person name="Retzel E.F."/>
            <person name="Riddle C."/>
            <person name="Sallet E."/>
            <person name="Samain S."/>
            <person name="Samson N."/>
            <person name="Sanders I."/>
            <person name="Saurat O."/>
            <person name="Scarpelli C."/>
            <person name="Schiex T."/>
            <person name="Segurens B."/>
            <person name="Severin A.J."/>
            <person name="Sherrier D.J."/>
            <person name="Shi R."/>
            <person name="Sims S."/>
            <person name="Singer S.R."/>
            <person name="Sinharoy S."/>
            <person name="Sterck L."/>
            <person name="Viollet A."/>
            <person name="Wang B.B."/>
            <person name="Wang K."/>
            <person name="Wang M."/>
            <person name="Wang X."/>
            <person name="Warfsmann J."/>
            <person name="Weissenbach J."/>
            <person name="White D.D."/>
            <person name="White J.D."/>
            <person name="Wiley G.B."/>
            <person name="Wincker P."/>
            <person name="Xing Y."/>
            <person name="Yang L."/>
            <person name="Yao Z."/>
            <person name="Ying F."/>
            <person name="Zhai J."/>
            <person name="Zhou L."/>
            <person name="Zuber A."/>
            <person name="Denarie J."/>
            <person name="Dixon R.A."/>
            <person name="May G.D."/>
            <person name="Schwartz D.C."/>
            <person name="Rogers J."/>
            <person name="Quetier F."/>
            <person name="Town C.D."/>
            <person name="Roe B.A."/>
        </authorList>
    </citation>
    <scope>NUCLEOTIDE SEQUENCE [LARGE SCALE GENOMIC DNA]</scope>
    <source>
        <strain evidence="1">A17</strain>
        <strain evidence="2 3">cv. Jemalong A17</strain>
    </source>
</reference>
<gene>
    <name evidence="1" type="ordered locus">MTR_7g109070</name>
</gene>
<protein>
    <submittedName>
        <fullName evidence="1 2">Uncharacterized protein</fullName>
    </submittedName>
</protein>
<dbReference type="EMBL" id="CM001223">
    <property type="protein sequence ID" value="AES82148.1"/>
    <property type="molecule type" value="Genomic_DNA"/>
</dbReference>
<reference evidence="1 3" key="2">
    <citation type="journal article" date="2014" name="BMC Genomics">
        <title>An improved genome release (version Mt4.0) for the model legume Medicago truncatula.</title>
        <authorList>
            <person name="Tang H."/>
            <person name="Krishnakumar V."/>
            <person name="Bidwell S."/>
            <person name="Rosen B."/>
            <person name="Chan A."/>
            <person name="Zhou S."/>
            <person name="Gentzbittel L."/>
            <person name="Childs K.L."/>
            <person name="Yandell M."/>
            <person name="Gundlach H."/>
            <person name="Mayer K.F."/>
            <person name="Schwartz D.C."/>
            <person name="Town C.D."/>
        </authorList>
    </citation>
    <scope>GENOME REANNOTATION</scope>
    <source>
        <strain evidence="2 3">cv. Jemalong A17</strain>
    </source>
</reference>
<reference evidence="2" key="3">
    <citation type="submission" date="2015-04" db="UniProtKB">
        <authorList>
            <consortium name="EnsemblPlants"/>
        </authorList>
    </citation>
    <scope>IDENTIFICATION</scope>
    <source>
        <strain evidence="2">cv. Jemalong A17</strain>
    </source>
</reference>
<proteinExistence type="predicted"/>
<evidence type="ECO:0000313" key="1">
    <source>
        <dbReference type="EMBL" id="AES82148.1"/>
    </source>
</evidence>
<keyword evidence="3" id="KW-1185">Reference proteome</keyword>
<dbReference type="Gene3D" id="3.80.10.10">
    <property type="entry name" value="Ribonuclease Inhibitor"/>
    <property type="match status" value="1"/>
</dbReference>
<evidence type="ECO:0000313" key="2">
    <source>
        <dbReference type="EnsemblPlants" id="AES82148"/>
    </source>
</evidence>
<sequence>MTLPNSIAKLEHLRVANLSYNRKIKIPPQSIGKLISLQVLSLCGCLNLQTIGDGGRGRWWSVMKGGE</sequence>
<dbReference type="PaxDb" id="3880-AES82148"/>
<organism evidence="1 3">
    <name type="scientific">Medicago truncatula</name>
    <name type="common">Barrel medic</name>
    <name type="synonym">Medicago tribuloides</name>
    <dbReference type="NCBI Taxonomy" id="3880"/>
    <lineage>
        <taxon>Eukaryota</taxon>
        <taxon>Viridiplantae</taxon>
        <taxon>Streptophyta</taxon>
        <taxon>Embryophyta</taxon>
        <taxon>Tracheophyta</taxon>
        <taxon>Spermatophyta</taxon>
        <taxon>Magnoliopsida</taxon>
        <taxon>eudicotyledons</taxon>
        <taxon>Gunneridae</taxon>
        <taxon>Pentapetalae</taxon>
        <taxon>rosids</taxon>
        <taxon>fabids</taxon>
        <taxon>Fabales</taxon>
        <taxon>Fabaceae</taxon>
        <taxon>Papilionoideae</taxon>
        <taxon>50 kb inversion clade</taxon>
        <taxon>NPAAA clade</taxon>
        <taxon>Hologalegina</taxon>
        <taxon>IRL clade</taxon>
        <taxon>Trifolieae</taxon>
        <taxon>Medicago</taxon>
    </lineage>
</organism>
<name>G7KSP7_MEDTR</name>
<accession>G7KSP7</accession>
<evidence type="ECO:0000313" key="3">
    <source>
        <dbReference type="Proteomes" id="UP000002051"/>
    </source>
</evidence>
<dbReference type="InterPro" id="IPR032675">
    <property type="entry name" value="LRR_dom_sf"/>
</dbReference>
<dbReference type="EnsemblPlants" id="AES82148">
    <property type="protein sequence ID" value="AES82148"/>
    <property type="gene ID" value="MTR_7g109070"/>
</dbReference>